<name>A0ABQ3A146_9GAMM</name>
<accession>A0ABQ3A146</accession>
<dbReference type="Gene3D" id="2.120.10.30">
    <property type="entry name" value="TolB, C-terminal domain"/>
    <property type="match status" value="1"/>
</dbReference>
<protein>
    <recommendedName>
        <fullName evidence="3">WD40-like Beta Propeller Repeat</fullName>
    </recommendedName>
</protein>
<dbReference type="InterPro" id="IPR011042">
    <property type="entry name" value="6-blade_b-propeller_TolB-like"/>
</dbReference>
<reference evidence="2" key="1">
    <citation type="journal article" date="2019" name="Int. J. Syst. Evol. Microbiol.">
        <title>The Global Catalogue of Microorganisms (GCM) 10K type strain sequencing project: providing services to taxonomists for standard genome sequencing and annotation.</title>
        <authorList>
            <consortium name="The Broad Institute Genomics Platform"/>
            <consortium name="The Broad Institute Genome Sequencing Center for Infectious Disease"/>
            <person name="Wu L."/>
            <person name="Ma J."/>
        </authorList>
    </citation>
    <scope>NUCLEOTIDE SEQUENCE [LARGE SCALE GENOMIC DNA]</scope>
    <source>
        <strain evidence="2">KCTC 22232</strain>
    </source>
</reference>
<dbReference type="Pfam" id="PF07676">
    <property type="entry name" value="PD40"/>
    <property type="match status" value="1"/>
</dbReference>
<gene>
    <name evidence="1" type="ORF">GCM10008098_25390</name>
</gene>
<proteinExistence type="predicted"/>
<evidence type="ECO:0008006" key="3">
    <source>
        <dbReference type="Google" id="ProtNLM"/>
    </source>
</evidence>
<evidence type="ECO:0000313" key="2">
    <source>
        <dbReference type="Proteomes" id="UP000621898"/>
    </source>
</evidence>
<evidence type="ECO:0000313" key="1">
    <source>
        <dbReference type="EMBL" id="GGY30748.1"/>
    </source>
</evidence>
<sequence length="289" mass="31156">MPTIFAPGAIAGTDDDGAAAFTPDGATVYFMRGTDSFTLMESHRDGDHWSKPKAAPFSGHWRDLDPSMAPNGSFLLFVSNRPAASGSSPIDAVSAGKHYAGRGMHLWRVDRQGDHWGVPVRLPDAVNSCSMTFAPSIAVDGSIYFIGCAAPAGNLQLLRSVYRDGHYLAPYAVKLGDAGMQIRDPAIAPDRSFIVISTKPTGSQQPYRLAIAFHTPTGWSAPRDLGDTVNGGKHSMGAQLGADHRTLYFYSDRRLPPSDPDATATWNNGADHIWQVSLAPWLDAHRAEH</sequence>
<keyword evidence="2" id="KW-1185">Reference proteome</keyword>
<organism evidence="1 2">
    <name type="scientific">Rhodanobacter panaciterrae</name>
    <dbReference type="NCBI Taxonomy" id="490572"/>
    <lineage>
        <taxon>Bacteria</taxon>
        <taxon>Pseudomonadati</taxon>
        <taxon>Pseudomonadota</taxon>
        <taxon>Gammaproteobacteria</taxon>
        <taxon>Lysobacterales</taxon>
        <taxon>Rhodanobacteraceae</taxon>
        <taxon>Rhodanobacter</taxon>
    </lineage>
</organism>
<dbReference type="SUPFAM" id="SSF82171">
    <property type="entry name" value="DPP6 N-terminal domain-like"/>
    <property type="match status" value="1"/>
</dbReference>
<dbReference type="Proteomes" id="UP000621898">
    <property type="component" value="Unassembled WGS sequence"/>
</dbReference>
<comment type="caution">
    <text evidence="1">The sequence shown here is derived from an EMBL/GenBank/DDBJ whole genome shotgun (WGS) entry which is preliminary data.</text>
</comment>
<dbReference type="InterPro" id="IPR011659">
    <property type="entry name" value="WD40"/>
</dbReference>
<dbReference type="EMBL" id="BMXT01000002">
    <property type="protein sequence ID" value="GGY30748.1"/>
    <property type="molecule type" value="Genomic_DNA"/>
</dbReference>